<dbReference type="InterPro" id="IPR011991">
    <property type="entry name" value="ArsR-like_HTH"/>
</dbReference>
<comment type="caution">
    <text evidence="5">The sequence shown here is derived from an EMBL/GenBank/DDBJ whole genome shotgun (WGS) entry which is preliminary data.</text>
</comment>
<dbReference type="SMART" id="SM00344">
    <property type="entry name" value="HTH_ASNC"/>
    <property type="match status" value="1"/>
</dbReference>
<dbReference type="PANTHER" id="PTHR30154">
    <property type="entry name" value="LEUCINE-RESPONSIVE REGULATORY PROTEIN"/>
    <property type="match status" value="1"/>
</dbReference>
<dbReference type="AlphaFoldDB" id="A0A2T0R6G8"/>
<dbReference type="GO" id="GO:0043200">
    <property type="term" value="P:response to amino acid"/>
    <property type="evidence" value="ECO:0007669"/>
    <property type="project" value="TreeGrafter"/>
</dbReference>
<dbReference type="GO" id="GO:0043565">
    <property type="term" value="F:sequence-specific DNA binding"/>
    <property type="evidence" value="ECO:0007669"/>
    <property type="project" value="InterPro"/>
</dbReference>
<name>A0A2T0R6G8_9ACTN</name>
<dbReference type="CDD" id="cd00090">
    <property type="entry name" value="HTH_ARSR"/>
    <property type="match status" value="1"/>
</dbReference>
<keyword evidence="6" id="KW-1185">Reference proteome</keyword>
<dbReference type="InterPro" id="IPR000485">
    <property type="entry name" value="AsnC-type_HTH_dom"/>
</dbReference>
<evidence type="ECO:0000256" key="3">
    <source>
        <dbReference type="ARBA" id="ARBA00023163"/>
    </source>
</evidence>
<organism evidence="5 6">
    <name type="scientific">Kineococcus rhizosphaerae</name>
    <dbReference type="NCBI Taxonomy" id="559628"/>
    <lineage>
        <taxon>Bacteria</taxon>
        <taxon>Bacillati</taxon>
        <taxon>Actinomycetota</taxon>
        <taxon>Actinomycetes</taxon>
        <taxon>Kineosporiales</taxon>
        <taxon>Kineosporiaceae</taxon>
        <taxon>Kineococcus</taxon>
    </lineage>
</organism>
<evidence type="ECO:0000259" key="4">
    <source>
        <dbReference type="PROSITE" id="PS50956"/>
    </source>
</evidence>
<dbReference type="InterPro" id="IPR036390">
    <property type="entry name" value="WH_DNA-bd_sf"/>
</dbReference>
<gene>
    <name evidence="5" type="ORF">CLV37_103141</name>
</gene>
<dbReference type="PRINTS" id="PR00033">
    <property type="entry name" value="HTHASNC"/>
</dbReference>
<dbReference type="Pfam" id="PF13412">
    <property type="entry name" value="HTH_24"/>
    <property type="match status" value="1"/>
</dbReference>
<dbReference type="Gene3D" id="1.10.10.10">
    <property type="entry name" value="Winged helix-like DNA-binding domain superfamily/Winged helix DNA-binding domain"/>
    <property type="match status" value="1"/>
</dbReference>
<dbReference type="InterPro" id="IPR019888">
    <property type="entry name" value="Tscrpt_reg_AsnC-like"/>
</dbReference>
<dbReference type="SUPFAM" id="SSF46785">
    <property type="entry name" value="Winged helix' DNA-binding domain"/>
    <property type="match status" value="1"/>
</dbReference>
<sequence length="172" mass="18858">MRTLFAGTGSGCAKMSSVRRLDSIDARILLALDEDPRATVLGLSRELGLARGTVQAHLERLESDGVLHRFSRRLAPAALGFSVSAFVMIEIHQGQQDDTLHRLRETPEVLEVHGITGDGDLMCRVVARDADDLYRVGQGLLSIPGVVRTRTSLAMRELVPYRVDPLLTELAD</sequence>
<accession>A0A2T0R6G8</accession>
<dbReference type="PANTHER" id="PTHR30154:SF34">
    <property type="entry name" value="TRANSCRIPTIONAL REGULATOR AZLB"/>
    <property type="match status" value="1"/>
</dbReference>
<dbReference type="InterPro" id="IPR019887">
    <property type="entry name" value="Tscrpt_reg_AsnC/Lrp_C"/>
</dbReference>
<dbReference type="GO" id="GO:0005829">
    <property type="term" value="C:cytosol"/>
    <property type="evidence" value="ECO:0007669"/>
    <property type="project" value="TreeGrafter"/>
</dbReference>
<dbReference type="InterPro" id="IPR036388">
    <property type="entry name" value="WH-like_DNA-bd_sf"/>
</dbReference>
<evidence type="ECO:0000313" key="6">
    <source>
        <dbReference type="Proteomes" id="UP000238083"/>
    </source>
</evidence>
<dbReference type="EMBL" id="PVZF01000003">
    <property type="protein sequence ID" value="PRY16710.1"/>
    <property type="molecule type" value="Genomic_DNA"/>
</dbReference>
<evidence type="ECO:0000256" key="2">
    <source>
        <dbReference type="ARBA" id="ARBA00023125"/>
    </source>
</evidence>
<dbReference type="Pfam" id="PF01037">
    <property type="entry name" value="AsnC_trans_reg"/>
    <property type="match status" value="1"/>
</dbReference>
<dbReference type="Gene3D" id="3.30.70.920">
    <property type="match status" value="1"/>
</dbReference>
<evidence type="ECO:0000313" key="5">
    <source>
        <dbReference type="EMBL" id="PRY16710.1"/>
    </source>
</evidence>
<dbReference type="PROSITE" id="PS50956">
    <property type="entry name" value="HTH_ASNC_2"/>
    <property type="match status" value="1"/>
</dbReference>
<evidence type="ECO:0000256" key="1">
    <source>
        <dbReference type="ARBA" id="ARBA00023015"/>
    </source>
</evidence>
<keyword evidence="1" id="KW-0805">Transcription regulation</keyword>
<dbReference type="SUPFAM" id="SSF54909">
    <property type="entry name" value="Dimeric alpha+beta barrel"/>
    <property type="match status" value="1"/>
</dbReference>
<dbReference type="Proteomes" id="UP000238083">
    <property type="component" value="Unassembled WGS sequence"/>
</dbReference>
<feature type="domain" description="HTH asnC-type" evidence="4">
    <location>
        <begin position="21"/>
        <end position="82"/>
    </location>
</feature>
<proteinExistence type="predicted"/>
<keyword evidence="3" id="KW-0804">Transcription</keyword>
<reference evidence="5 6" key="1">
    <citation type="submission" date="2018-03" db="EMBL/GenBank/DDBJ databases">
        <title>Genomic Encyclopedia of Archaeal and Bacterial Type Strains, Phase II (KMG-II): from individual species to whole genera.</title>
        <authorList>
            <person name="Goeker M."/>
        </authorList>
    </citation>
    <scope>NUCLEOTIDE SEQUENCE [LARGE SCALE GENOMIC DNA]</scope>
    <source>
        <strain evidence="5 6">DSM 19711</strain>
    </source>
</reference>
<dbReference type="InterPro" id="IPR011008">
    <property type="entry name" value="Dimeric_a/b-barrel"/>
</dbReference>
<protein>
    <submittedName>
        <fullName evidence="5">AsnC family transcriptional regulator</fullName>
    </submittedName>
</protein>
<keyword evidence="2" id="KW-0238">DNA-binding</keyword>